<sequence>MATPSVRHPIGVHVGPGLTEDNELDDGGPLARAAEMDADGVQVFLADPQGWTAPKPRPDAEDLLTGEVMVVVHAPYVLNVATTNNRIRIPSRKLLDRHARAAGAIGAVGMVVHGGHVLAKDDPGVGVDNWRKTFARQADDGGFTVPLLIENTAGGGNAMARDLDAIARLWEAVGEFGAGFVLDTCHAWAAGWDLATAVDDVRAVTGRVDLVHLNNSRDPHGSSRDRHAPLGEGEIPAELLVEVARVADCPIVLETPGDAASHAEEITLLREALA</sequence>
<dbReference type="NCBIfam" id="NF002198">
    <property type="entry name" value="PRK01060.1-3"/>
    <property type="match status" value="1"/>
</dbReference>
<name>A0A238YYC1_9ACTN</name>
<proteinExistence type="predicted"/>
<protein>
    <submittedName>
        <fullName evidence="3">Deoxyribonuclease-4</fullName>
    </submittedName>
</protein>
<dbReference type="GO" id="GO:0003677">
    <property type="term" value="F:DNA binding"/>
    <property type="evidence" value="ECO:0007669"/>
    <property type="project" value="InterPro"/>
</dbReference>
<dbReference type="GO" id="GO:0003906">
    <property type="term" value="F:DNA-(apurinic or apyrimidinic site) endonuclease activity"/>
    <property type="evidence" value="ECO:0007669"/>
    <property type="project" value="TreeGrafter"/>
</dbReference>
<dbReference type="InterPro" id="IPR036237">
    <property type="entry name" value="Xyl_isomerase-like_sf"/>
</dbReference>
<keyword evidence="4" id="KW-1185">Reference proteome</keyword>
<dbReference type="GO" id="GO:0006284">
    <property type="term" value="P:base-excision repair"/>
    <property type="evidence" value="ECO:0007669"/>
    <property type="project" value="TreeGrafter"/>
</dbReference>
<dbReference type="AlphaFoldDB" id="A0A238YYC1"/>
<dbReference type="PANTHER" id="PTHR21445">
    <property type="entry name" value="ENDONUCLEASE IV ENDODEOXYRIBONUCLEASE IV"/>
    <property type="match status" value="1"/>
</dbReference>
<dbReference type="Pfam" id="PF01261">
    <property type="entry name" value="AP_endonuc_2"/>
    <property type="match status" value="1"/>
</dbReference>
<evidence type="ECO:0000256" key="1">
    <source>
        <dbReference type="SAM" id="MobiDB-lite"/>
    </source>
</evidence>
<reference evidence="3 4" key="1">
    <citation type="submission" date="2017-06" db="EMBL/GenBank/DDBJ databases">
        <authorList>
            <person name="Kim H.J."/>
            <person name="Triplett B.A."/>
        </authorList>
    </citation>
    <scope>NUCLEOTIDE SEQUENCE [LARGE SCALE GENOMIC DNA]</scope>
    <source>
        <strain evidence="3 4">DSM 44272</strain>
    </source>
</reference>
<dbReference type="PANTHER" id="PTHR21445:SF0">
    <property type="entry name" value="APURINIC-APYRIMIDINIC ENDONUCLEASE"/>
    <property type="match status" value="1"/>
</dbReference>
<accession>A0A238YYC1</accession>
<dbReference type="InterPro" id="IPR013022">
    <property type="entry name" value="Xyl_isomerase-like_TIM-brl"/>
</dbReference>
<dbReference type="RefSeq" id="WP_254920765.1">
    <property type="nucleotide sequence ID" value="NZ_FZNO01000023.1"/>
</dbReference>
<dbReference type="Gene3D" id="3.20.20.150">
    <property type="entry name" value="Divalent-metal-dependent TIM barrel enzymes"/>
    <property type="match status" value="1"/>
</dbReference>
<gene>
    <name evidence="3" type="ORF">SAMN06272737_12352</name>
</gene>
<dbReference type="SUPFAM" id="SSF51658">
    <property type="entry name" value="Xylose isomerase-like"/>
    <property type="match status" value="1"/>
</dbReference>
<evidence type="ECO:0000259" key="2">
    <source>
        <dbReference type="Pfam" id="PF01261"/>
    </source>
</evidence>
<dbReference type="Proteomes" id="UP000198403">
    <property type="component" value="Unassembled WGS sequence"/>
</dbReference>
<dbReference type="GO" id="GO:0008081">
    <property type="term" value="F:phosphoric diester hydrolase activity"/>
    <property type="evidence" value="ECO:0007669"/>
    <property type="project" value="TreeGrafter"/>
</dbReference>
<feature type="domain" description="Xylose isomerase-like TIM barrel" evidence="2">
    <location>
        <begin position="30"/>
        <end position="271"/>
    </location>
</feature>
<organism evidence="3 4">
    <name type="scientific">Blastococcus mobilis</name>
    <dbReference type="NCBI Taxonomy" id="1938746"/>
    <lineage>
        <taxon>Bacteria</taxon>
        <taxon>Bacillati</taxon>
        <taxon>Actinomycetota</taxon>
        <taxon>Actinomycetes</taxon>
        <taxon>Geodermatophilales</taxon>
        <taxon>Geodermatophilaceae</taxon>
        <taxon>Blastococcus</taxon>
    </lineage>
</organism>
<dbReference type="SMART" id="SM00518">
    <property type="entry name" value="AP2Ec"/>
    <property type="match status" value="1"/>
</dbReference>
<evidence type="ECO:0000313" key="3">
    <source>
        <dbReference type="EMBL" id="SNR75992.1"/>
    </source>
</evidence>
<dbReference type="PROSITE" id="PS51432">
    <property type="entry name" value="AP_NUCLEASE_F2_4"/>
    <property type="match status" value="1"/>
</dbReference>
<feature type="region of interest" description="Disordered" evidence="1">
    <location>
        <begin position="1"/>
        <end position="23"/>
    </location>
</feature>
<dbReference type="InterPro" id="IPR001719">
    <property type="entry name" value="AP_endonuc_2"/>
</dbReference>
<evidence type="ECO:0000313" key="4">
    <source>
        <dbReference type="Proteomes" id="UP000198403"/>
    </source>
</evidence>
<dbReference type="EMBL" id="FZNO01000023">
    <property type="protein sequence ID" value="SNR75992.1"/>
    <property type="molecule type" value="Genomic_DNA"/>
</dbReference>
<dbReference type="GO" id="GO:0008270">
    <property type="term" value="F:zinc ion binding"/>
    <property type="evidence" value="ECO:0007669"/>
    <property type="project" value="InterPro"/>
</dbReference>